<sequence>MTLPSGKYSPWLISIILHGILLLIFSFYYIKPQVAIHWYQIEPYDPLTQWEETPVIKDQARESIKEEVSPLPQISNKVIAPQKSEVPPQTLEQETIPQPLAGEVMEAPELSTQPVPKTTAPVVNNPLAYGFLKGLTGGDKSSAAGTVNVSFGKGKGRVRFDFPQDYRHSLGAPGTVTVRFKVDQYGKPIMSTVDAIEQSGPRYFAEARKILEMYRDKFHIIGEPQPGIECELTFIFQ</sequence>
<comment type="caution">
    <text evidence="1">The sequence shown here is derived from an EMBL/GenBank/DDBJ whole genome shotgun (WGS) entry which is preliminary data.</text>
</comment>
<protein>
    <submittedName>
        <fullName evidence="1">Uncharacterized protein</fullName>
    </submittedName>
</protein>
<organism evidence="1 2">
    <name type="scientific">Candidatus Syntrophosphaera thermopropionivorans</name>
    <dbReference type="NCBI Taxonomy" id="2593015"/>
    <lineage>
        <taxon>Bacteria</taxon>
        <taxon>Pseudomonadati</taxon>
        <taxon>Candidatus Cloacimonadota</taxon>
        <taxon>Candidatus Cloacimonadia</taxon>
        <taxon>Candidatus Cloacimonadales</taxon>
        <taxon>Candidatus Cloacimonadaceae</taxon>
        <taxon>Candidatus Syntrophosphaera</taxon>
    </lineage>
</organism>
<reference evidence="1" key="1">
    <citation type="submission" date="2019-03" db="EMBL/GenBank/DDBJ databases">
        <title>Candidatus Syntrophosphaera thermopropionivorans: a novel player in syntrophic propionate oxidation during anaerobic digestion.</title>
        <authorList>
            <person name="Dyksma S."/>
        </authorList>
    </citation>
    <scope>NUCLEOTIDE SEQUENCE</scope>
    <source>
        <strain evidence="1">W5</strain>
    </source>
</reference>
<name>A0AC61QIY4_9BACT</name>
<proteinExistence type="predicted"/>
<dbReference type="Proteomes" id="UP000294588">
    <property type="component" value="Unassembled WGS sequence"/>
</dbReference>
<gene>
    <name evidence="1" type="ORF">E0946_04785</name>
</gene>
<dbReference type="EMBL" id="SMOG01000013">
    <property type="protein sequence ID" value="TDF72874.1"/>
    <property type="molecule type" value="Genomic_DNA"/>
</dbReference>
<evidence type="ECO:0000313" key="1">
    <source>
        <dbReference type="EMBL" id="TDF72874.1"/>
    </source>
</evidence>
<accession>A0AC61QIY4</accession>
<evidence type="ECO:0000313" key="2">
    <source>
        <dbReference type="Proteomes" id="UP000294588"/>
    </source>
</evidence>
<keyword evidence="2" id="KW-1185">Reference proteome</keyword>